<dbReference type="InterPro" id="IPR001810">
    <property type="entry name" value="F-box_dom"/>
</dbReference>
<keyword evidence="3" id="KW-1185">Reference proteome</keyword>
<dbReference type="Pfam" id="PF00646">
    <property type="entry name" value="F-box"/>
    <property type="match status" value="1"/>
</dbReference>
<evidence type="ECO:0000259" key="1">
    <source>
        <dbReference type="Pfam" id="PF00646"/>
    </source>
</evidence>
<evidence type="ECO:0000313" key="3">
    <source>
        <dbReference type="Proteomes" id="UP001497457"/>
    </source>
</evidence>
<dbReference type="CDD" id="cd09917">
    <property type="entry name" value="F-box_SF"/>
    <property type="match status" value="1"/>
</dbReference>
<gene>
    <name evidence="2" type="ORF">URODEC1_LOCUS22699</name>
</gene>
<reference evidence="2 3" key="2">
    <citation type="submission" date="2024-10" db="EMBL/GenBank/DDBJ databases">
        <authorList>
            <person name="Ryan C."/>
        </authorList>
    </citation>
    <scope>NUCLEOTIDE SEQUENCE [LARGE SCALE GENOMIC DNA]</scope>
</reference>
<dbReference type="InterPro" id="IPR036047">
    <property type="entry name" value="F-box-like_dom_sf"/>
</dbReference>
<feature type="domain" description="F-box" evidence="1">
    <location>
        <begin position="22"/>
        <end position="56"/>
    </location>
</feature>
<organism evidence="2 3">
    <name type="scientific">Urochloa decumbens</name>
    <dbReference type="NCBI Taxonomy" id="240449"/>
    <lineage>
        <taxon>Eukaryota</taxon>
        <taxon>Viridiplantae</taxon>
        <taxon>Streptophyta</taxon>
        <taxon>Embryophyta</taxon>
        <taxon>Tracheophyta</taxon>
        <taxon>Spermatophyta</taxon>
        <taxon>Magnoliopsida</taxon>
        <taxon>Liliopsida</taxon>
        <taxon>Poales</taxon>
        <taxon>Poaceae</taxon>
        <taxon>PACMAD clade</taxon>
        <taxon>Panicoideae</taxon>
        <taxon>Panicodae</taxon>
        <taxon>Paniceae</taxon>
        <taxon>Melinidinae</taxon>
        <taxon>Urochloa</taxon>
    </lineage>
</organism>
<evidence type="ECO:0000313" key="2">
    <source>
        <dbReference type="EMBL" id="CAL4924123.1"/>
    </source>
</evidence>
<dbReference type="EMBL" id="OZ075124">
    <property type="protein sequence ID" value="CAL4924123.1"/>
    <property type="molecule type" value="Genomic_DNA"/>
</dbReference>
<reference evidence="3" key="1">
    <citation type="submission" date="2024-06" db="EMBL/GenBank/DDBJ databases">
        <authorList>
            <person name="Ryan C."/>
        </authorList>
    </citation>
    <scope>NUCLEOTIDE SEQUENCE [LARGE SCALE GENOMIC DNA]</scope>
</reference>
<protein>
    <recommendedName>
        <fullName evidence="1">F-box domain-containing protein</fullName>
    </recommendedName>
</protein>
<dbReference type="AlphaFoldDB" id="A0ABC8XFJ1"/>
<sequence>MPPHKWRRACTPRAALSTTATLPEDLILEIAARSDAATLFHCAAVCRLLRREILSPAFVGRVCRAPDGVVPPRLLGLLGDTFYLVRPATQPAASFTERSIGSFVSRSAGDLRTHYWPHTSRGGLIVLEGGSDMCVYDPMTGARTFLPAPPGPTMGGYEYVLLTTAAPSGQRHRLLLLAARRRLETTTKKLHIGAKPLVPEYVLTYDVGMAAVASHRYLSARELRLGSTPDGKLRLFGQYRGFTVCSWVLDTGGHDGWSPRAKVDTLPKLMSLSGGRSGYDYFDGYDIERFFRRYDDKVEVEGVGDLRSGVAVLRLANLVFILDMDTREICRISGGKKLYGLPLVVDLPSRLSTVQIF</sequence>
<dbReference type="PANTHER" id="PTHR35828">
    <property type="entry name" value="OS08G0203800 PROTEIN-RELATED"/>
    <property type="match status" value="1"/>
</dbReference>
<name>A0ABC8XFJ1_9POAL</name>
<accession>A0ABC8XFJ1</accession>
<dbReference type="Proteomes" id="UP001497457">
    <property type="component" value="Chromosome 14rd"/>
</dbReference>
<dbReference type="PANTHER" id="PTHR35828:SF22">
    <property type="entry name" value="OS10G0103633 PROTEIN"/>
    <property type="match status" value="1"/>
</dbReference>
<proteinExistence type="predicted"/>
<dbReference type="SUPFAM" id="SSF81383">
    <property type="entry name" value="F-box domain"/>
    <property type="match status" value="1"/>
</dbReference>